<evidence type="ECO:0000313" key="1">
    <source>
        <dbReference type="EMBL" id="KGM12078.1"/>
    </source>
</evidence>
<organism evidence="1 2">
    <name type="scientific">Cellulomonas carbonis T26</name>
    <dbReference type="NCBI Taxonomy" id="947969"/>
    <lineage>
        <taxon>Bacteria</taxon>
        <taxon>Bacillati</taxon>
        <taxon>Actinomycetota</taxon>
        <taxon>Actinomycetes</taxon>
        <taxon>Micrococcales</taxon>
        <taxon>Cellulomonadaceae</taxon>
        <taxon>Cellulomonas</taxon>
    </lineage>
</organism>
<dbReference type="OrthoDB" id="4833351at2"/>
<name>A0A0A0BUI6_9CELL</name>
<accession>A0A0A0BUI6</accession>
<dbReference type="RefSeq" id="WP_052425896.1">
    <property type="nucleotide sequence ID" value="NZ_AXCY01000009.1"/>
</dbReference>
<comment type="caution">
    <text evidence="1">The sequence shown here is derived from an EMBL/GenBank/DDBJ whole genome shotgun (WGS) entry which is preliminary data.</text>
</comment>
<sequence length="139" mass="14899">MALVEVQGIRPPGPGDAHATRRALRAERAQLAHWRRLLRARLDLAVGALAPPEPLGTLSWDLVPGVEGLLPSAADLSDAVATDQPDDVVDLMTRLRRLDRALGRYAARLDEALESTTDELVLGLAGVLDDDAPTDPDGR</sequence>
<protein>
    <submittedName>
        <fullName evidence="1">Uncharacterized protein</fullName>
    </submittedName>
</protein>
<evidence type="ECO:0000313" key="2">
    <source>
        <dbReference type="Proteomes" id="UP000029839"/>
    </source>
</evidence>
<proteinExistence type="predicted"/>
<reference evidence="1 2" key="2">
    <citation type="journal article" date="2015" name="Stand. Genomic Sci.">
        <title>Draft genome sequence of Cellulomonas carbonis T26(T) and comparative analysis of six Cellulomonas genomes.</title>
        <authorList>
            <person name="Zhuang W."/>
            <person name="Zhang S."/>
            <person name="Xia X."/>
            <person name="Wang G."/>
        </authorList>
    </citation>
    <scope>NUCLEOTIDE SEQUENCE [LARGE SCALE GENOMIC DNA]</scope>
    <source>
        <strain evidence="1 2">T26</strain>
    </source>
</reference>
<gene>
    <name evidence="1" type="ORF">N868_02825</name>
</gene>
<dbReference type="Proteomes" id="UP000029839">
    <property type="component" value="Unassembled WGS sequence"/>
</dbReference>
<dbReference type="AlphaFoldDB" id="A0A0A0BUI6"/>
<reference evidence="1 2" key="1">
    <citation type="submission" date="2013-08" db="EMBL/GenBank/DDBJ databases">
        <title>Genome sequencing of Cellulomonas carbonis T26.</title>
        <authorList>
            <person name="Chen F."/>
            <person name="Li Y."/>
            <person name="Wang G."/>
        </authorList>
    </citation>
    <scope>NUCLEOTIDE SEQUENCE [LARGE SCALE GENOMIC DNA]</scope>
    <source>
        <strain evidence="1 2">T26</strain>
    </source>
</reference>
<dbReference type="EMBL" id="AXCY01000009">
    <property type="protein sequence ID" value="KGM12078.1"/>
    <property type="molecule type" value="Genomic_DNA"/>
</dbReference>
<keyword evidence="2" id="KW-1185">Reference proteome</keyword>